<dbReference type="InterPro" id="IPR052021">
    <property type="entry name" value="Type-I_RS_S_subunit"/>
</dbReference>
<sequence length="459" mass="52813">MSKNKKTINSQLSIINSLKPYPEYKDSWVEWIGEIPEHWEVLPIKRIVSTPVTDGPHETPEILLDGIPFISAEAIKNDRIDFSKKRGFISIENHQRYSKKYKPVKGDLFLVKSGATTGNIAIVETDEEFNIWSPLAVIRSNPKKVITRFMFHFLKSKNFFQSIELGWNFGTQQNIGMGIIENLPAIIPPIKEQTKIAAYLDRKTAEIDELIARKQRLLELYEEEKTAIINQAVTKGINPDVKMKDSGIEWLGEIPEHWDVLRLKYGGQFINGYSFKSIDFAESGVRILKISNIQHMRLDWTDSSFTSKKNYEKLSDFQVFRNDLVFALTRPIISTGIKAAMIDTDDNILINQRNSIFRTSKIETNWIYYILLCKQFLNKFYSLIDKTGQQPNISSNDIGNIAVPIPNKKEQKDIVTHLQKETTRINTKAQKTKKLIELLKEYRTALISEVVTGKLIIDN</sequence>
<dbReference type="InterPro" id="IPR000055">
    <property type="entry name" value="Restrct_endonuc_typeI_TRD"/>
</dbReference>
<accession>A0A975BBE0</accession>
<dbReference type="GO" id="GO:0004519">
    <property type="term" value="F:endonuclease activity"/>
    <property type="evidence" value="ECO:0007669"/>
    <property type="project" value="UniProtKB-KW"/>
</dbReference>
<protein>
    <submittedName>
        <fullName evidence="6">Type I restriction endonuclease domain-containing protein</fullName>
    </submittedName>
</protein>
<dbReference type="REBASE" id="468791">
    <property type="entry name" value="S.Dli5ac10ORF46420P"/>
</dbReference>
<keyword evidence="3" id="KW-0238">DNA-binding</keyword>
<dbReference type="Gene3D" id="3.90.220.20">
    <property type="entry name" value="DNA methylase specificity domains"/>
    <property type="match status" value="2"/>
</dbReference>
<keyword evidence="2" id="KW-0680">Restriction system</keyword>
<proteinExistence type="inferred from homology"/>
<name>A0A975BBE0_9BACT</name>
<comment type="similarity">
    <text evidence="1">Belongs to the type-I restriction system S methylase family.</text>
</comment>
<evidence type="ECO:0000256" key="2">
    <source>
        <dbReference type="ARBA" id="ARBA00022747"/>
    </source>
</evidence>
<dbReference type="KEGG" id="dli:dnl_46400"/>
<keyword evidence="7" id="KW-1185">Reference proteome</keyword>
<dbReference type="RefSeq" id="WP_207688213.1">
    <property type="nucleotide sequence ID" value="NZ_CP061799.1"/>
</dbReference>
<dbReference type="EMBL" id="CP061799">
    <property type="protein sequence ID" value="QTA82267.1"/>
    <property type="molecule type" value="Genomic_DNA"/>
</dbReference>
<dbReference type="PANTHER" id="PTHR30408">
    <property type="entry name" value="TYPE-1 RESTRICTION ENZYME ECOKI SPECIFICITY PROTEIN"/>
    <property type="match status" value="1"/>
</dbReference>
<keyword evidence="4" id="KW-0175">Coiled coil</keyword>
<dbReference type="PANTHER" id="PTHR30408:SF12">
    <property type="entry name" value="TYPE I RESTRICTION ENZYME MJAVIII SPECIFICITY SUBUNIT"/>
    <property type="match status" value="1"/>
</dbReference>
<dbReference type="Proteomes" id="UP000663720">
    <property type="component" value="Chromosome"/>
</dbReference>
<dbReference type="Pfam" id="PF01420">
    <property type="entry name" value="Methylase_S"/>
    <property type="match status" value="2"/>
</dbReference>
<dbReference type="GO" id="GO:0009307">
    <property type="term" value="P:DNA restriction-modification system"/>
    <property type="evidence" value="ECO:0007669"/>
    <property type="project" value="UniProtKB-KW"/>
</dbReference>
<keyword evidence="6" id="KW-0378">Hydrolase</keyword>
<evidence type="ECO:0000259" key="5">
    <source>
        <dbReference type="Pfam" id="PF01420"/>
    </source>
</evidence>
<evidence type="ECO:0000256" key="3">
    <source>
        <dbReference type="ARBA" id="ARBA00023125"/>
    </source>
</evidence>
<dbReference type="SUPFAM" id="SSF116734">
    <property type="entry name" value="DNA methylase specificity domain"/>
    <property type="match status" value="2"/>
</dbReference>
<dbReference type="Gene3D" id="1.10.287.1120">
    <property type="entry name" value="Bipartite methylase S protein"/>
    <property type="match status" value="1"/>
</dbReference>
<reference evidence="6" key="1">
    <citation type="journal article" date="2021" name="Microb. Physiol.">
        <title>Proteogenomic Insights into the Physiology of Marine, Sulfate-Reducing, Filamentous Desulfonema limicola and Desulfonema magnum.</title>
        <authorList>
            <person name="Schnaars V."/>
            <person name="Wohlbrand L."/>
            <person name="Scheve S."/>
            <person name="Hinrichs C."/>
            <person name="Reinhardt R."/>
            <person name="Rabus R."/>
        </authorList>
    </citation>
    <scope>NUCLEOTIDE SEQUENCE</scope>
    <source>
        <strain evidence="6">5ac10</strain>
    </source>
</reference>
<dbReference type="GO" id="GO:0003677">
    <property type="term" value="F:DNA binding"/>
    <property type="evidence" value="ECO:0007669"/>
    <property type="project" value="UniProtKB-KW"/>
</dbReference>
<evidence type="ECO:0000313" key="6">
    <source>
        <dbReference type="EMBL" id="QTA82267.1"/>
    </source>
</evidence>
<evidence type="ECO:0000256" key="4">
    <source>
        <dbReference type="SAM" id="Coils"/>
    </source>
</evidence>
<dbReference type="AlphaFoldDB" id="A0A975BBE0"/>
<keyword evidence="6" id="KW-0255">Endonuclease</keyword>
<feature type="domain" description="Type I restriction modification DNA specificity" evidence="5">
    <location>
        <begin position="255"/>
        <end position="434"/>
    </location>
</feature>
<evidence type="ECO:0000313" key="7">
    <source>
        <dbReference type="Proteomes" id="UP000663720"/>
    </source>
</evidence>
<dbReference type="InterPro" id="IPR044946">
    <property type="entry name" value="Restrct_endonuc_typeI_TRD_sf"/>
</dbReference>
<feature type="domain" description="Type I restriction modification DNA specificity" evidence="5">
    <location>
        <begin position="66"/>
        <end position="217"/>
    </location>
</feature>
<organism evidence="6 7">
    <name type="scientific">Desulfonema limicola</name>
    <dbReference type="NCBI Taxonomy" id="45656"/>
    <lineage>
        <taxon>Bacteria</taxon>
        <taxon>Pseudomonadati</taxon>
        <taxon>Thermodesulfobacteriota</taxon>
        <taxon>Desulfobacteria</taxon>
        <taxon>Desulfobacterales</taxon>
        <taxon>Desulfococcaceae</taxon>
        <taxon>Desulfonema</taxon>
    </lineage>
</organism>
<evidence type="ECO:0000256" key="1">
    <source>
        <dbReference type="ARBA" id="ARBA00010923"/>
    </source>
</evidence>
<feature type="coiled-coil region" evidence="4">
    <location>
        <begin position="200"/>
        <end position="231"/>
    </location>
</feature>
<gene>
    <name evidence="6" type="ORF">dnl_46400</name>
</gene>
<keyword evidence="6" id="KW-0540">Nuclease</keyword>